<comment type="pathway">
    <text evidence="11">Membrane lipid metabolism; glycerophospholipid metabolism.</text>
</comment>
<name>A0A832RW98_9EURY</name>
<accession>A0A832RW98</accession>
<dbReference type="GO" id="GO:0005886">
    <property type="term" value="C:plasma membrane"/>
    <property type="evidence" value="ECO:0007669"/>
    <property type="project" value="UniProtKB-SubCell"/>
</dbReference>
<keyword evidence="1 11" id="KW-1003">Cell membrane</keyword>
<keyword evidence="4 11" id="KW-0812">Transmembrane</keyword>
<dbReference type="NCBIfam" id="NF003114">
    <property type="entry name" value="PRK04032.1"/>
    <property type="match status" value="1"/>
</dbReference>
<comment type="cofactor">
    <cofactor evidence="11">
        <name>Mg(2+)</name>
        <dbReference type="ChEBI" id="CHEBI:18420"/>
    </cofactor>
</comment>
<dbReference type="PANTHER" id="PTHR39650:SF1">
    <property type="entry name" value="CDP-ARCHAEOL SYNTHASE"/>
    <property type="match status" value="1"/>
</dbReference>
<keyword evidence="10 11" id="KW-1208">Phospholipid metabolism</keyword>
<dbReference type="GO" id="GO:0043338">
    <property type="term" value="F:CDP-2,3-bis-(O-geranylgeranyl)-sn-glycerol synthase activity"/>
    <property type="evidence" value="ECO:0007669"/>
    <property type="project" value="UniProtKB-EC"/>
</dbReference>
<comment type="caution">
    <text evidence="12">The sequence shown here is derived from an EMBL/GenBank/DDBJ whole genome shotgun (WGS) entry which is preliminary data.</text>
</comment>
<dbReference type="HAMAP" id="MF_01117">
    <property type="entry name" value="CDP_archaeol_synth"/>
    <property type="match status" value="1"/>
</dbReference>
<keyword evidence="12" id="KW-0548">Nucleotidyltransferase</keyword>
<comment type="catalytic activity">
    <reaction evidence="11">
        <text>2,3-bis-O-(geranylgeranyl)-sn-glycerol 1-phosphate + CTP + H(+) = CDP-2,3-bis-O-(geranylgeranyl)-sn-glycerol + diphosphate</text>
        <dbReference type="Rhea" id="RHEA:25690"/>
        <dbReference type="ChEBI" id="CHEBI:15378"/>
        <dbReference type="ChEBI" id="CHEBI:33019"/>
        <dbReference type="ChEBI" id="CHEBI:37563"/>
        <dbReference type="ChEBI" id="CHEBI:58837"/>
        <dbReference type="ChEBI" id="CHEBI:58838"/>
        <dbReference type="EC" id="2.7.7.67"/>
    </reaction>
</comment>
<dbReference type="InterPro" id="IPR032690">
    <property type="entry name" value="CarS"/>
</dbReference>
<evidence type="ECO:0000256" key="6">
    <source>
        <dbReference type="ARBA" id="ARBA00022989"/>
    </source>
</evidence>
<dbReference type="AlphaFoldDB" id="A0A832RW98"/>
<keyword evidence="3 11" id="KW-0808">Transferase</keyword>
<keyword evidence="8 11" id="KW-0472">Membrane</keyword>
<proteinExistence type="inferred from homology"/>
<comment type="similarity">
    <text evidence="11">Belongs to the CDP-archaeol synthase family.</text>
</comment>
<feature type="transmembrane region" description="Helical" evidence="11">
    <location>
        <begin position="50"/>
        <end position="75"/>
    </location>
</feature>
<evidence type="ECO:0000313" key="13">
    <source>
        <dbReference type="Proteomes" id="UP000600363"/>
    </source>
</evidence>
<dbReference type="PANTHER" id="PTHR39650">
    <property type="entry name" value="CDP-ARCHAEOL SYNTHASE"/>
    <property type="match status" value="1"/>
</dbReference>
<keyword evidence="5 11" id="KW-0460">Magnesium</keyword>
<dbReference type="GO" id="GO:0046474">
    <property type="term" value="P:glycerophospholipid biosynthetic process"/>
    <property type="evidence" value="ECO:0007669"/>
    <property type="project" value="UniProtKB-UniRule"/>
</dbReference>
<organism evidence="12 13">
    <name type="scientific">Methermicoccus shengliensis</name>
    <dbReference type="NCBI Taxonomy" id="660064"/>
    <lineage>
        <taxon>Archaea</taxon>
        <taxon>Methanobacteriati</taxon>
        <taxon>Methanobacteriota</taxon>
        <taxon>Stenosarchaea group</taxon>
        <taxon>Methanomicrobia</taxon>
        <taxon>Methanosarcinales</taxon>
        <taxon>Methermicoccaceae</taxon>
        <taxon>Methermicoccus</taxon>
    </lineage>
</organism>
<feature type="transmembrane region" description="Helical" evidence="11">
    <location>
        <begin position="159"/>
        <end position="183"/>
    </location>
</feature>
<dbReference type="Proteomes" id="UP000600363">
    <property type="component" value="Unassembled WGS sequence"/>
</dbReference>
<evidence type="ECO:0000256" key="10">
    <source>
        <dbReference type="ARBA" id="ARBA00023264"/>
    </source>
</evidence>
<sequence length="189" mass="20112">MVLESLVVAIWLMLPAYVANCSAALFGGGRSIDGGLVLWDGRRALGDGKTLRGLALGSACGVGVGILQMLMLSTAQETLQHLDVRLPAFGEGLEAGIIVFCLSVGALLGDMAASFFKRRLGLKRGSPLPPIDQLDFVAGAWLLTALVAREWFFEQFTTGVMLAVIIITPVLHVASNVIGYLMGKKQVPW</sequence>
<evidence type="ECO:0000256" key="9">
    <source>
        <dbReference type="ARBA" id="ARBA00023209"/>
    </source>
</evidence>
<protein>
    <recommendedName>
        <fullName evidence="11">CDP-archaeol synthase</fullName>
        <ecNumber evidence="11">2.7.7.67</ecNumber>
    </recommendedName>
    <alternativeName>
        <fullName evidence="11">CDP-2,3-bis-(O-geranylgeranyl)-sn-glycerol synthase</fullName>
    </alternativeName>
</protein>
<feature type="transmembrane region" description="Helical" evidence="11">
    <location>
        <begin position="95"/>
        <end position="116"/>
    </location>
</feature>
<keyword evidence="2 11" id="KW-0444">Lipid biosynthesis</keyword>
<evidence type="ECO:0000256" key="3">
    <source>
        <dbReference type="ARBA" id="ARBA00022679"/>
    </source>
</evidence>
<dbReference type="EC" id="2.7.7.67" evidence="11"/>
<evidence type="ECO:0000313" key="12">
    <source>
        <dbReference type="EMBL" id="HIH69609.1"/>
    </source>
</evidence>
<evidence type="ECO:0000256" key="2">
    <source>
        <dbReference type="ARBA" id="ARBA00022516"/>
    </source>
</evidence>
<evidence type="ECO:0000256" key="4">
    <source>
        <dbReference type="ARBA" id="ARBA00022692"/>
    </source>
</evidence>
<dbReference type="InterPro" id="IPR002726">
    <property type="entry name" value="CarS_archaea"/>
</dbReference>
<feature type="transmembrane region" description="Helical" evidence="11">
    <location>
        <begin position="6"/>
        <end position="29"/>
    </location>
</feature>
<comment type="subcellular location">
    <subcellularLocation>
        <location evidence="11">Cell membrane</location>
        <topology evidence="11">Multi-pass membrane protein</topology>
    </subcellularLocation>
</comment>
<evidence type="ECO:0000256" key="5">
    <source>
        <dbReference type="ARBA" id="ARBA00022842"/>
    </source>
</evidence>
<reference evidence="12" key="1">
    <citation type="journal article" date="2020" name="bioRxiv">
        <title>A rank-normalized archaeal taxonomy based on genome phylogeny resolves widespread incomplete and uneven classifications.</title>
        <authorList>
            <person name="Rinke C."/>
            <person name="Chuvochina M."/>
            <person name="Mussig A.J."/>
            <person name="Chaumeil P.-A."/>
            <person name="Waite D.W."/>
            <person name="Whitman W.B."/>
            <person name="Parks D.H."/>
            <person name="Hugenholtz P."/>
        </authorList>
    </citation>
    <scope>NUCLEOTIDE SEQUENCE</scope>
    <source>
        <strain evidence="12">UBA12518</strain>
    </source>
</reference>
<evidence type="ECO:0000256" key="7">
    <source>
        <dbReference type="ARBA" id="ARBA00023098"/>
    </source>
</evidence>
<keyword evidence="7 11" id="KW-0443">Lipid metabolism</keyword>
<evidence type="ECO:0000256" key="11">
    <source>
        <dbReference type="HAMAP-Rule" id="MF_01117"/>
    </source>
</evidence>
<keyword evidence="6 11" id="KW-1133">Transmembrane helix</keyword>
<gene>
    <name evidence="11" type="primary">carS</name>
    <name evidence="12" type="ORF">HA299_03170</name>
</gene>
<dbReference type="Pfam" id="PF01864">
    <property type="entry name" value="CarS-like"/>
    <property type="match status" value="1"/>
</dbReference>
<dbReference type="EMBL" id="DUIH01000011">
    <property type="protein sequence ID" value="HIH69609.1"/>
    <property type="molecule type" value="Genomic_DNA"/>
</dbReference>
<evidence type="ECO:0000256" key="8">
    <source>
        <dbReference type="ARBA" id="ARBA00023136"/>
    </source>
</evidence>
<dbReference type="UniPathway" id="UPA00940"/>
<comment type="function">
    <text evidence="11">Catalyzes the formation of CDP-2,3-bis-(O-geranylgeranyl)-sn-glycerol (CDP-archaeol) from 2,3-bis-(O-geranylgeranyl)-sn-glycerol 1-phosphate (DGGGP) and CTP. This reaction is the third ether-bond-formation step in the biosynthesis of archaeal membrane lipids.</text>
</comment>
<evidence type="ECO:0000256" key="1">
    <source>
        <dbReference type="ARBA" id="ARBA00022475"/>
    </source>
</evidence>
<keyword evidence="9 11" id="KW-0594">Phospholipid biosynthesis</keyword>